<dbReference type="PANTHER" id="PTHR37534:SF46">
    <property type="entry name" value="ZN(II)2CYS6 TRANSCRIPTION FACTOR (EUROFUNG)"/>
    <property type="match status" value="1"/>
</dbReference>
<dbReference type="Proteomes" id="UP001148614">
    <property type="component" value="Unassembled WGS sequence"/>
</dbReference>
<protein>
    <recommendedName>
        <fullName evidence="3">Zn(2)-C6 fungal-type domain-containing protein</fullName>
    </recommendedName>
</protein>
<evidence type="ECO:0000313" key="5">
    <source>
        <dbReference type="Proteomes" id="UP001148614"/>
    </source>
</evidence>
<dbReference type="GO" id="GO:0005634">
    <property type="term" value="C:nucleus"/>
    <property type="evidence" value="ECO:0007669"/>
    <property type="project" value="UniProtKB-SubCell"/>
</dbReference>
<dbReference type="SUPFAM" id="SSF57701">
    <property type="entry name" value="Zn2/Cys6 DNA-binding domain"/>
    <property type="match status" value="1"/>
</dbReference>
<dbReference type="InterPro" id="IPR001138">
    <property type="entry name" value="Zn2Cys6_DnaBD"/>
</dbReference>
<evidence type="ECO:0000313" key="4">
    <source>
        <dbReference type="EMBL" id="KAJ3577766.1"/>
    </source>
</evidence>
<sequence>MESAKGLSARSFGGCDNCRSRRVKCDETRPSCLLCTAAGLTCKGYGKNIFFVSADDPNDNDPPADEAVRFRRLLFTESERRDMSQQLTLVVPQASVSKNLSRIDELCENTPQSENLQIQIGPFGAFRDIERAAGRSNPQTDLEIDWSLDLDIPIIDEPSCLVAREEADGPPSLHQARPSSLASWTTRYMQDVSSSPPPQTYDFSEAPDLDIAMSHLNENPPISGEIRDVYLSVNSQAAFHNSTLLQNGMRFSNNVDLCYYPLDTPRYPIYPSAHITMPVPGDAVFLLKHYTTNVVNLMSPFGHKRTPWHTLFIPHVKSCLAALTMGEDLSHPSLAIFFGTLAMSASSLGQIPTGLGSDWSKRAKLYGRYAREHCQATLAGAYDVPKVAKYKTTLMALLTMTQLYNVTANHQDIDFYLVEAEKFIRLKGLNRPKSRKVRLLHHCYVFQRVFYESICVSSNNAHRQEVRKSIESSGYSIYGIDSVSFVNQPQWHNLSHDMLNLKSLEIGENDLHLERPGKWPPTLYDEIYGVPETLVFFLSCIIRLSNAKEVSAKPQSAGLGLSIARYLDLAKILETCIKEYRQPRHTSTTEKGASQSYSDSKANGSALITSAVESALKIYFYRRVYDVDTSILQQLVSNVLATLTLHQCMGSGYTSDGSLCLVWPAFVAAREAEDITVRKAFSQWFENCARNSGLRTFEVTLKTVEDCWARGEPG</sequence>
<dbReference type="InterPro" id="IPR021858">
    <property type="entry name" value="Fun_TF"/>
</dbReference>
<name>A0A9W8TQR8_9PEZI</name>
<accession>A0A9W8TQR8</accession>
<evidence type="ECO:0000256" key="1">
    <source>
        <dbReference type="ARBA" id="ARBA00004123"/>
    </source>
</evidence>
<dbReference type="Pfam" id="PF11951">
    <property type="entry name" value="Fungal_trans_2"/>
    <property type="match status" value="1"/>
</dbReference>
<dbReference type="Pfam" id="PF00172">
    <property type="entry name" value="Zn_clus"/>
    <property type="match status" value="1"/>
</dbReference>
<dbReference type="SMART" id="SM00066">
    <property type="entry name" value="GAL4"/>
    <property type="match status" value="1"/>
</dbReference>
<dbReference type="PROSITE" id="PS50048">
    <property type="entry name" value="ZN2_CY6_FUNGAL_2"/>
    <property type="match status" value="1"/>
</dbReference>
<organism evidence="4 5">
    <name type="scientific">Xylaria arbuscula</name>
    <dbReference type="NCBI Taxonomy" id="114810"/>
    <lineage>
        <taxon>Eukaryota</taxon>
        <taxon>Fungi</taxon>
        <taxon>Dikarya</taxon>
        <taxon>Ascomycota</taxon>
        <taxon>Pezizomycotina</taxon>
        <taxon>Sordariomycetes</taxon>
        <taxon>Xylariomycetidae</taxon>
        <taxon>Xylariales</taxon>
        <taxon>Xylariaceae</taxon>
        <taxon>Xylaria</taxon>
    </lineage>
</organism>
<dbReference type="InterPro" id="IPR036864">
    <property type="entry name" value="Zn2-C6_fun-type_DNA-bd_sf"/>
</dbReference>
<dbReference type="EMBL" id="JANPWZ010000312">
    <property type="protein sequence ID" value="KAJ3577766.1"/>
    <property type="molecule type" value="Genomic_DNA"/>
</dbReference>
<dbReference type="AlphaFoldDB" id="A0A9W8TQR8"/>
<feature type="domain" description="Zn(2)-C6 fungal-type" evidence="3">
    <location>
        <begin position="14"/>
        <end position="42"/>
    </location>
</feature>
<reference evidence="4" key="1">
    <citation type="submission" date="2022-07" db="EMBL/GenBank/DDBJ databases">
        <title>Genome Sequence of Xylaria arbuscula.</title>
        <authorList>
            <person name="Buettner E."/>
        </authorList>
    </citation>
    <scope>NUCLEOTIDE SEQUENCE</scope>
    <source>
        <strain evidence="4">VT107</strain>
    </source>
</reference>
<dbReference type="CDD" id="cd00067">
    <property type="entry name" value="GAL4"/>
    <property type="match status" value="1"/>
</dbReference>
<evidence type="ECO:0000259" key="3">
    <source>
        <dbReference type="PROSITE" id="PS50048"/>
    </source>
</evidence>
<evidence type="ECO:0000256" key="2">
    <source>
        <dbReference type="ARBA" id="ARBA00023242"/>
    </source>
</evidence>
<proteinExistence type="predicted"/>
<keyword evidence="2" id="KW-0539">Nucleus</keyword>
<comment type="caution">
    <text evidence="4">The sequence shown here is derived from an EMBL/GenBank/DDBJ whole genome shotgun (WGS) entry which is preliminary data.</text>
</comment>
<dbReference type="PROSITE" id="PS00463">
    <property type="entry name" value="ZN2_CY6_FUNGAL_1"/>
    <property type="match status" value="1"/>
</dbReference>
<dbReference type="GO" id="GO:0008270">
    <property type="term" value="F:zinc ion binding"/>
    <property type="evidence" value="ECO:0007669"/>
    <property type="project" value="InterPro"/>
</dbReference>
<gene>
    <name evidence="4" type="ORF">NPX13_g2802</name>
</gene>
<dbReference type="PANTHER" id="PTHR37534">
    <property type="entry name" value="TRANSCRIPTIONAL ACTIVATOR PROTEIN UGA3"/>
    <property type="match status" value="1"/>
</dbReference>
<keyword evidence="5" id="KW-1185">Reference proteome</keyword>
<comment type="subcellular location">
    <subcellularLocation>
        <location evidence="1">Nucleus</location>
    </subcellularLocation>
</comment>
<dbReference type="GO" id="GO:0000981">
    <property type="term" value="F:DNA-binding transcription factor activity, RNA polymerase II-specific"/>
    <property type="evidence" value="ECO:0007669"/>
    <property type="project" value="InterPro"/>
</dbReference>
<dbReference type="Gene3D" id="4.10.240.10">
    <property type="entry name" value="Zn(2)-C6 fungal-type DNA-binding domain"/>
    <property type="match status" value="1"/>
</dbReference>